<keyword evidence="3" id="KW-1185">Reference proteome</keyword>
<feature type="compositionally biased region" description="Polar residues" evidence="1">
    <location>
        <begin position="289"/>
        <end position="298"/>
    </location>
</feature>
<gene>
    <name evidence="2" type="ORF">GWK47_002361</name>
</gene>
<evidence type="ECO:0000313" key="3">
    <source>
        <dbReference type="Proteomes" id="UP000770661"/>
    </source>
</evidence>
<feature type="compositionally biased region" description="Polar residues" evidence="1">
    <location>
        <begin position="112"/>
        <end position="138"/>
    </location>
</feature>
<feature type="compositionally biased region" description="Low complexity" evidence="1">
    <location>
        <begin position="208"/>
        <end position="219"/>
    </location>
</feature>
<dbReference type="Proteomes" id="UP000770661">
    <property type="component" value="Unassembled WGS sequence"/>
</dbReference>
<feature type="compositionally biased region" description="Low complexity" evidence="1">
    <location>
        <begin position="73"/>
        <end position="90"/>
    </location>
</feature>
<reference evidence="2" key="1">
    <citation type="submission" date="2020-07" db="EMBL/GenBank/DDBJ databases">
        <title>The High-quality genome of the commercially important snow crab, Chionoecetes opilio.</title>
        <authorList>
            <person name="Jeong J.-H."/>
            <person name="Ryu S."/>
        </authorList>
    </citation>
    <scope>NUCLEOTIDE SEQUENCE</scope>
    <source>
        <strain evidence="2">MADBK_172401_WGS</strain>
        <tissue evidence="2">Digestive gland</tissue>
    </source>
</reference>
<proteinExistence type="predicted"/>
<feature type="region of interest" description="Disordered" evidence="1">
    <location>
        <begin position="379"/>
        <end position="435"/>
    </location>
</feature>
<accession>A0A8J5CEM9</accession>
<comment type="caution">
    <text evidence="2">The sequence shown here is derived from an EMBL/GenBank/DDBJ whole genome shotgun (WGS) entry which is preliminary data.</text>
</comment>
<feature type="compositionally biased region" description="Low complexity" evidence="1">
    <location>
        <begin position="254"/>
        <end position="266"/>
    </location>
</feature>
<dbReference type="AlphaFoldDB" id="A0A8J5CEM9"/>
<feature type="compositionally biased region" description="Polar residues" evidence="1">
    <location>
        <begin position="222"/>
        <end position="233"/>
    </location>
</feature>
<feature type="region of interest" description="Disordered" evidence="1">
    <location>
        <begin position="21"/>
        <end position="300"/>
    </location>
</feature>
<evidence type="ECO:0000313" key="2">
    <source>
        <dbReference type="EMBL" id="KAG0711241.1"/>
    </source>
</evidence>
<organism evidence="2 3">
    <name type="scientific">Chionoecetes opilio</name>
    <name type="common">Atlantic snow crab</name>
    <name type="synonym">Cancer opilio</name>
    <dbReference type="NCBI Taxonomy" id="41210"/>
    <lineage>
        <taxon>Eukaryota</taxon>
        <taxon>Metazoa</taxon>
        <taxon>Ecdysozoa</taxon>
        <taxon>Arthropoda</taxon>
        <taxon>Crustacea</taxon>
        <taxon>Multicrustacea</taxon>
        <taxon>Malacostraca</taxon>
        <taxon>Eumalacostraca</taxon>
        <taxon>Eucarida</taxon>
        <taxon>Decapoda</taxon>
        <taxon>Pleocyemata</taxon>
        <taxon>Brachyura</taxon>
        <taxon>Eubrachyura</taxon>
        <taxon>Majoidea</taxon>
        <taxon>Majidae</taxon>
        <taxon>Chionoecetes</taxon>
    </lineage>
</organism>
<dbReference type="OrthoDB" id="2250192at2759"/>
<name>A0A8J5CEM9_CHIOP</name>
<sequence>MASLDSPRGSTRLESLACVMKHSSWRDDSSEVSDEGYKSQGNTASHSLPRNRKPTIRRSLEMDTIDMLERPESSMTQMSSEGSSMSTEDSVNTPPRSPTTASTNPPHYPLSDATNTWSPPKTKLTTCSVPKSKLSYTDPTKGPFMGTKKCKKTSLPEPETSPSRRVPAWNSGPGLRRSSEDRGSRLISRSRSATSEGGLKMLGRESPTRQPMRPSSRRPSLSDGSQGKNTWNGRPSRERPSLTAETYKPPVIPPRTVRSASASPAATRRHFGHSAPVTPLNRSPKRSAPGSSLTSPTHSGPVLKQLADLEADENTLLCIKDIYNSLRAKVSENLAAEGKSLPPELEHDYTSSWISAHVPGGPPFTTNILMADQEMEQQDFTEDYSGGDFQENGAGVTESQEQGGEGHANAVQDSGAADAPGRDDDRYGGGTRPAM</sequence>
<protein>
    <submittedName>
        <fullName evidence="2">Uncharacterized protein</fullName>
    </submittedName>
</protein>
<dbReference type="EMBL" id="JACEEZ010023494">
    <property type="protein sequence ID" value="KAG0711241.1"/>
    <property type="molecule type" value="Genomic_DNA"/>
</dbReference>
<feature type="compositionally biased region" description="Polar residues" evidence="1">
    <location>
        <begin position="91"/>
        <end position="105"/>
    </location>
</feature>
<feature type="compositionally biased region" description="Polar residues" evidence="1">
    <location>
        <begin position="39"/>
        <end position="48"/>
    </location>
</feature>
<evidence type="ECO:0000256" key="1">
    <source>
        <dbReference type="SAM" id="MobiDB-lite"/>
    </source>
</evidence>